<feature type="transmembrane region" description="Helical" evidence="1">
    <location>
        <begin position="21"/>
        <end position="40"/>
    </location>
</feature>
<name>A0A415H9P6_9FIRM</name>
<accession>A0A415H9P6</accession>
<sequence length="212" mass="23936">MEKSKYTLQVWQIAKVNLRHNFTPLLLLSFVLMLLTPVLFGTTNLDSKAAAVPLEMFISIIGIILLVPIFQPEQDDEIKDIVASKYVDSTYVHLIRVTYSIIGLILLVLVFSLFMFVNNCEITMELIGGTIADAMFLGSIGLLISAITNNMSVSFMIPFLYYVLNITMKSKLGNFNLFSMMSGNYQPNIWLFISSIVFIVVAILIKRVFDKK</sequence>
<proteinExistence type="predicted"/>
<feature type="transmembrane region" description="Helical" evidence="1">
    <location>
        <begin position="52"/>
        <end position="70"/>
    </location>
</feature>
<dbReference type="Proteomes" id="UP000284152">
    <property type="component" value="Unassembled WGS sequence"/>
</dbReference>
<evidence type="ECO:0000313" key="2">
    <source>
        <dbReference type="EMBL" id="RHK65328.1"/>
    </source>
</evidence>
<dbReference type="AlphaFoldDB" id="A0A415H9P6"/>
<evidence type="ECO:0000313" key="3">
    <source>
        <dbReference type="Proteomes" id="UP000284152"/>
    </source>
</evidence>
<keyword evidence="1" id="KW-0812">Transmembrane</keyword>
<gene>
    <name evidence="2" type="ORF">DW054_03605</name>
</gene>
<evidence type="ECO:0000256" key="1">
    <source>
        <dbReference type="SAM" id="Phobius"/>
    </source>
</evidence>
<comment type="caution">
    <text evidence="2">The sequence shown here is derived from an EMBL/GenBank/DDBJ whole genome shotgun (WGS) entry which is preliminary data.</text>
</comment>
<feature type="transmembrane region" description="Helical" evidence="1">
    <location>
        <begin position="91"/>
        <end position="116"/>
    </location>
</feature>
<keyword evidence="1" id="KW-0472">Membrane</keyword>
<organism evidence="2 3">
    <name type="scientific">Dorea formicigenerans</name>
    <dbReference type="NCBI Taxonomy" id="39486"/>
    <lineage>
        <taxon>Bacteria</taxon>
        <taxon>Bacillati</taxon>
        <taxon>Bacillota</taxon>
        <taxon>Clostridia</taxon>
        <taxon>Lachnospirales</taxon>
        <taxon>Lachnospiraceae</taxon>
        <taxon>Dorea</taxon>
    </lineage>
</organism>
<feature type="transmembrane region" description="Helical" evidence="1">
    <location>
        <begin position="188"/>
        <end position="209"/>
    </location>
</feature>
<feature type="transmembrane region" description="Helical" evidence="1">
    <location>
        <begin position="122"/>
        <end position="144"/>
    </location>
</feature>
<reference evidence="2 3" key="1">
    <citation type="submission" date="2018-08" db="EMBL/GenBank/DDBJ databases">
        <title>A genome reference for cultivated species of the human gut microbiota.</title>
        <authorList>
            <person name="Zou Y."/>
            <person name="Xue W."/>
            <person name="Luo G."/>
        </authorList>
    </citation>
    <scope>NUCLEOTIDE SEQUENCE [LARGE SCALE GENOMIC DNA]</scope>
    <source>
        <strain evidence="2 3">AF42-21</strain>
    </source>
</reference>
<dbReference type="EMBL" id="QRNS01000004">
    <property type="protein sequence ID" value="RHK65328.1"/>
    <property type="molecule type" value="Genomic_DNA"/>
</dbReference>
<feature type="transmembrane region" description="Helical" evidence="1">
    <location>
        <begin position="151"/>
        <end position="168"/>
    </location>
</feature>
<protein>
    <submittedName>
        <fullName evidence="2">Uncharacterized protein</fullName>
    </submittedName>
</protein>
<keyword evidence="1" id="KW-1133">Transmembrane helix</keyword>